<dbReference type="SUPFAM" id="SSF55729">
    <property type="entry name" value="Acyl-CoA N-acyltransferases (Nat)"/>
    <property type="match status" value="1"/>
</dbReference>
<keyword evidence="3" id="KW-1185">Reference proteome</keyword>
<accession>A0ABU7LXD2</accession>
<dbReference type="InterPro" id="IPR051531">
    <property type="entry name" value="N-acetyltransferase"/>
</dbReference>
<evidence type="ECO:0000313" key="3">
    <source>
        <dbReference type="Proteomes" id="UP001310692"/>
    </source>
</evidence>
<dbReference type="PANTHER" id="PTHR43792">
    <property type="entry name" value="GNAT FAMILY, PUTATIVE (AFU_ORTHOLOGUE AFUA_3G00765)-RELATED-RELATED"/>
    <property type="match status" value="1"/>
</dbReference>
<proteinExistence type="predicted"/>
<protein>
    <submittedName>
        <fullName evidence="2">GNAT family N-acetyltransferase</fullName>
    </submittedName>
</protein>
<dbReference type="PROSITE" id="PS51186">
    <property type="entry name" value="GNAT"/>
    <property type="match status" value="1"/>
</dbReference>
<dbReference type="EMBL" id="JAZDRO010000001">
    <property type="protein sequence ID" value="MEE2565650.1"/>
    <property type="molecule type" value="Genomic_DNA"/>
</dbReference>
<gene>
    <name evidence="2" type="ORF">V0U35_03070</name>
</gene>
<evidence type="ECO:0000313" key="2">
    <source>
        <dbReference type="EMBL" id="MEE2565650.1"/>
    </source>
</evidence>
<comment type="caution">
    <text evidence="2">The sequence shown here is derived from an EMBL/GenBank/DDBJ whole genome shotgun (WGS) entry which is preliminary data.</text>
</comment>
<dbReference type="Pfam" id="PF13302">
    <property type="entry name" value="Acetyltransf_3"/>
    <property type="match status" value="1"/>
</dbReference>
<reference evidence="2 3" key="1">
    <citation type="submission" date="2024-01" db="EMBL/GenBank/DDBJ databases">
        <title>Hyphobacterium bacterium isolated from marine sediment.</title>
        <authorList>
            <person name="Zhao S."/>
        </authorList>
    </citation>
    <scope>NUCLEOTIDE SEQUENCE [LARGE SCALE GENOMIC DNA]</scope>
    <source>
        <strain evidence="2 3">Y60-23</strain>
    </source>
</reference>
<dbReference type="Proteomes" id="UP001310692">
    <property type="component" value="Unassembled WGS sequence"/>
</dbReference>
<dbReference type="InterPro" id="IPR016181">
    <property type="entry name" value="Acyl_CoA_acyltransferase"/>
</dbReference>
<dbReference type="InterPro" id="IPR000182">
    <property type="entry name" value="GNAT_dom"/>
</dbReference>
<dbReference type="RefSeq" id="WP_330195183.1">
    <property type="nucleotide sequence ID" value="NZ_JAZDRO010000001.1"/>
</dbReference>
<evidence type="ECO:0000259" key="1">
    <source>
        <dbReference type="PROSITE" id="PS51186"/>
    </source>
</evidence>
<organism evidence="2 3">
    <name type="scientific">Hyphobacterium marinum</name>
    <dbReference type="NCBI Taxonomy" id="3116574"/>
    <lineage>
        <taxon>Bacteria</taxon>
        <taxon>Pseudomonadati</taxon>
        <taxon>Pseudomonadota</taxon>
        <taxon>Alphaproteobacteria</taxon>
        <taxon>Maricaulales</taxon>
        <taxon>Maricaulaceae</taxon>
        <taxon>Hyphobacterium</taxon>
    </lineage>
</organism>
<dbReference type="Gene3D" id="3.40.630.30">
    <property type="match status" value="1"/>
</dbReference>
<name>A0ABU7LXD2_9PROT</name>
<sequence>MHSGFETGRLTVRPFEVSDAPDVARMAGDPGVARMIGSAMSPYPVIAAELWILTVRAGWDRKRPPNYAFAVTEKTGALAGSCGMFKRRGGADWEIGYWIGRPFWGKGYATEAGTGLMEWARESLGAERFVARHFEDNPASGKVLEKLGFAYTGDAEPVFSLGRMGHAGSLDMVCET</sequence>
<feature type="domain" description="N-acetyltransferase" evidence="1">
    <location>
        <begin position="10"/>
        <end position="176"/>
    </location>
</feature>